<keyword evidence="8 11" id="KW-0539">Nucleus</keyword>
<evidence type="ECO:0000256" key="3">
    <source>
        <dbReference type="ARBA" id="ARBA00022603"/>
    </source>
</evidence>
<evidence type="ECO:0000256" key="12">
    <source>
        <dbReference type="SAM" id="MobiDB-lite"/>
    </source>
</evidence>
<comment type="function">
    <text evidence="9">Involved in mitochondrial tRNA methylation. Specifically methylates the N1 position of guanosine-37 in various tRNAs. Methylation is not dependent on the nature of the nucleoside 5' of the target nucleoside. This is the first step in the biosynthesis of wybutosine (yW), a modified base adjacent to the anticodon of tRNAs and required for accurate decoding.</text>
</comment>
<comment type="similarity">
    <text evidence="11">Belongs to the TRM5 / TYW2 family.</text>
</comment>
<evidence type="ECO:0000259" key="13">
    <source>
        <dbReference type="PROSITE" id="PS51684"/>
    </source>
</evidence>
<dbReference type="SUPFAM" id="SSF53335">
    <property type="entry name" value="S-adenosyl-L-methionine-dependent methyltransferases"/>
    <property type="match status" value="1"/>
</dbReference>
<dbReference type="InterPro" id="IPR029063">
    <property type="entry name" value="SAM-dependent_MTases_sf"/>
</dbReference>
<evidence type="ECO:0000256" key="2">
    <source>
        <dbReference type="ARBA" id="ARBA00022490"/>
    </source>
</evidence>
<comment type="caution">
    <text evidence="14">The sequence shown here is derived from an EMBL/GenBank/DDBJ whole genome shotgun (WGS) entry which is preliminary data.</text>
</comment>
<evidence type="ECO:0000256" key="7">
    <source>
        <dbReference type="ARBA" id="ARBA00023128"/>
    </source>
</evidence>
<keyword evidence="3 11" id="KW-0489">Methyltransferase</keyword>
<comment type="catalytic activity">
    <reaction evidence="10 11">
        <text>guanosine(37) in tRNA + S-adenosyl-L-methionine = N(1)-methylguanosine(37) in tRNA + S-adenosyl-L-homocysteine + H(+)</text>
        <dbReference type="Rhea" id="RHEA:36899"/>
        <dbReference type="Rhea" id="RHEA-COMP:10145"/>
        <dbReference type="Rhea" id="RHEA-COMP:10147"/>
        <dbReference type="ChEBI" id="CHEBI:15378"/>
        <dbReference type="ChEBI" id="CHEBI:57856"/>
        <dbReference type="ChEBI" id="CHEBI:59789"/>
        <dbReference type="ChEBI" id="CHEBI:73542"/>
        <dbReference type="ChEBI" id="CHEBI:74269"/>
        <dbReference type="EC" id="2.1.1.228"/>
    </reaction>
</comment>
<organism evidence="14 15">
    <name type="scientific">Elysia marginata</name>
    <dbReference type="NCBI Taxonomy" id="1093978"/>
    <lineage>
        <taxon>Eukaryota</taxon>
        <taxon>Metazoa</taxon>
        <taxon>Spiralia</taxon>
        <taxon>Lophotrochozoa</taxon>
        <taxon>Mollusca</taxon>
        <taxon>Gastropoda</taxon>
        <taxon>Heterobranchia</taxon>
        <taxon>Euthyneura</taxon>
        <taxon>Panpulmonata</taxon>
        <taxon>Sacoglossa</taxon>
        <taxon>Placobranchoidea</taxon>
        <taxon>Plakobranchidae</taxon>
        <taxon>Elysia</taxon>
    </lineage>
</organism>
<name>A0AAV4GRJ5_9GAST</name>
<evidence type="ECO:0000313" key="14">
    <source>
        <dbReference type="EMBL" id="GFR88433.1"/>
    </source>
</evidence>
<comment type="function">
    <text evidence="11">Specifically methylates the N1 position of guanosine-37 in various cytoplasmic and mitochondrial tRNAs. Methylation is not dependent on the nature of the nucleoside 5' of the target nucleoside. This is the first step in the biosynthesis of wybutosine (yW), a modified base adjacent to the anticodon of tRNAs and required for accurate decoding.</text>
</comment>
<reference evidence="14 15" key="1">
    <citation type="journal article" date="2021" name="Elife">
        <title>Chloroplast acquisition without the gene transfer in kleptoplastic sea slugs, Plakobranchus ocellatus.</title>
        <authorList>
            <person name="Maeda T."/>
            <person name="Takahashi S."/>
            <person name="Yoshida T."/>
            <person name="Shimamura S."/>
            <person name="Takaki Y."/>
            <person name="Nagai Y."/>
            <person name="Toyoda A."/>
            <person name="Suzuki Y."/>
            <person name="Arimoto A."/>
            <person name="Ishii H."/>
            <person name="Satoh N."/>
            <person name="Nishiyama T."/>
            <person name="Hasebe M."/>
            <person name="Maruyama T."/>
            <person name="Minagawa J."/>
            <person name="Obokata J."/>
            <person name="Shigenobu S."/>
        </authorList>
    </citation>
    <scope>NUCLEOTIDE SEQUENCE [LARGE SCALE GENOMIC DNA]</scope>
</reference>
<feature type="domain" description="SAM-dependent methyltransferase TRM5/TYW2-type" evidence="13">
    <location>
        <begin position="188"/>
        <end position="505"/>
    </location>
</feature>
<dbReference type="Pfam" id="PF02475">
    <property type="entry name" value="TRM5-TYW2_MTfase"/>
    <property type="match status" value="1"/>
</dbReference>
<dbReference type="InterPro" id="IPR056743">
    <property type="entry name" value="TRM5-TYW2-like_MTfase"/>
</dbReference>
<comment type="subcellular location">
    <subcellularLocation>
        <location evidence="11">Mitochondrion matrix</location>
    </subcellularLocation>
    <subcellularLocation>
        <location evidence="11">Nucleus</location>
    </subcellularLocation>
    <subcellularLocation>
        <location evidence="11">Cytoplasm</location>
    </subcellularLocation>
    <text evidence="11">Predominantly in the mitochondria and in the nucleus.</text>
</comment>
<evidence type="ECO:0000256" key="10">
    <source>
        <dbReference type="ARBA" id="ARBA00047783"/>
    </source>
</evidence>
<gene>
    <name evidence="14" type="ORF">ElyMa_004252100</name>
</gene>
<evidence type="ECO:0000256" key="9">
    <source>
        <dbReference type="ARBA" id="ARBA00045951"/>
    </source>
</evidence>
<protein>
    <recommendedName>
        <fullName evidence="11">tRNA (guanine(37)-N1)-methyltransferase</fullName>
        <ecNumber evidence="11">2.1.1.228</ecNumber>
    </recommendedName>
    <alternativeName>
        <fullName evidence="11">M1G-methyltransferase</fullName>
    </alternativeName>
    <alternativeName>
        <fullName evidence="11">tRNA [GM37] methyltransferase</fullName>
    </alternativeName>
    <alternativeName>
        <fullName evidence="11">tRNA methyltransferase 5 homolog</fullName>
    </alternativeName>
</protein>
<evidence type="ECO:0000256" key="6">
    <source>
        <dbReference type="ARBA" id="ARBA00022694"/>
    </source>
</evidence>
<keyword evidence="5 11" id="KW-0949">S-adenosyl-L-methionine</keyword>
<comment type="subunit">
    <text evidence="11">Monomer.</text>
</comment>
<dbReference type="PROSITE" id="PS51684">
    <property type="entry name" value="SAM_MT_TRM5_TYW2"/>
    <property type="match status" value="1"/>
</dbReference>
<feature type="compositionally biased region" description="Basic and acidic residues" evidence="12">
    <location>
        <begin position="517"/>
        <end position="539"/>
    </location>
</feature>
<keyword evidence="6 11" id="KW-0819">tRNA processing</keyword>
<dbReference type="FunFam" id="3.30.300.110:FF:000001">
    <property type="entry name" value="tRNA (guanine(37)-N1)-methyltransferase"/>
    <property type="match status" value="1"/>
</dbReference>
<dbReference type="GO" id="GO:0002939">
    <property type="term" value="P:tRNA N1-guanine methylation"/>
    <property type="evidence" value="ECO:0007669"/>
    <property type="project" value="TreeGrafter"/>
</dbReference>
<comment type="similarity">
    <text evidence="1">Belongs to the class I-like SAM-binding methyltransferase superfamily. TRM5/TYW2 family.</text>
</comment>
<dbReference type="PANTHER" id="PTHR23245">
    <property type="entry name" value="TRNA METHYLTRANSFERASE"/>
    <property type="match status" value="1"/>
</dbReference>
<evidence type="ECO:0000256" key="8">
    <source>
        <dbReference type="ARBA" id="ARBA00023242"/>
    </source>
</evidence>
<feature type="region of interest" description="Disordered" evidence="12">
    <location>
        <begin position="511"/>
        <end position="539"/>
    </location>
</feature>
<keyword evidence="2 11" id="KW-0963">Cytoplasm</keyword>
<dbReference type="InterPro" id="IPR025792">
    <property type="entry name" value="tRNA_Gua_MeTrfase_euk"/>
</dbReference>
<dbReference type="GO" id="GO:0052906">
    <property type="term" value="F:tRNA (guanine(37)-N1)-methyltransferase activity"/>
    <property type="evidence" value="ECO:0007669"/>
    <property type="project" value="UniProtKB-UniRule"/>
</dbReference>
<evidence type="ECO:0000256" key="4">
    <source>
        <dbReference type="ARBA" id="ARBA00022679"/>
    </source>
</evidence>
<keyword evidence="7 11" id="KW-0496">Mitochondrion</keyword>
<keyword evidence="15" id="KW-1185">Reference proteome</keyword>
<proteinExistence type="inferred from homology"/>
<dbReference type="InterPro" id="IPR030382">
    <property type="entry name" value="MeTrfase_TRM5/TYW2"/>
</dbReference>
<feature type="binding site" evidence="11">
    <location>
        <position position="277"/>
    </location>
    <ligand>
        <name>S-adenosyl-L-methionine</name>
        <dbReference type="ChEBI" id="CHEBI:59789"/>
    </ligand>
</feature>
<accession>A0AAV4GRJ5</accession>
<dbReference type="HAMAP" id="MF_03152">
    <property type="entry name" value="TRM5"/>
    <property type="match status" value="1"/>
</dbReference>
<dbReference type="AlphaFoldDB" id="A0AAV4GRJ5"/>
<feature type="binding site" evidence="11">
    <location>
        <begin position="345"/>
        <end position="346"/>
    </location>
    <ligand>
        <name>S-adenosyl-L-methionine</name>
        <dbReference type="ChEBI" id="CHEBI:59789"/>
    </ligand>
</feature>
<dbReference type="EMBL" id="BMAT01008565">
    <property type="protein sequence ID" value="GFR88433.1"/>
    <property type="molecule type" value="Genomic_DNA"/>
</dbReference>
<dbReference type="PANTHER" id="PTHR23245:SF36">
    <property type="entry name" value="TRNA (GUANINE(37)-N1)-METHYLTRANSFERASE"/>
    <property type="match status" value="1"/>
</dbReference>
<dbReference type="Gene3D" id="3.30.300.110">
    <property type="entry name" value="Met-10+ protein-like domains"/>
    <property type="match status" value="1"/>
</dbReference>
<dbReference type="Pfam" id="PF25133">
    <property type="entry name" value="TYW2_N_2"/>
    <property type="match status" value="1"/>
</dbReference>
<sequence>MNLKIARYVFNVVKESGHLLHRLDRKTLKIDDRPLSKLRFIFLRLLKEMDDTELRDLSPPQTVKGMTHLKREAFVKSVRVPGLKIHKQEIGKSQKTWKPLVLKIPGLKPVAELSDKDAHRDSHSLILLDPEKLAEGSLLPQQVEMLERLGLNLEEPDKFEVELGYDNWSVADIMRAVLPTGVENVTSFTQVGHIAHLNLKPETLPYKSLIGEVILDKIPSVKTVVNKLNTIDNTYRNFSMELLAGEDNYITQAKEHGCVFELDFSKVYWNSRLATEHQRITELIPKESVVYDVFAGVGPFAIPLAKKRLCKVHANDLNPASYRALVQNIKLNNIVPDNVIASNLDGKEFILTVIKENLQQKLKQSIGICVLSKNDDLTNNTETETKNSVKKSVKCDEDIIRTGSSSYVIMNLPAMAVEFLSNFRGILYSPAYSSLATENLQKAVDAILPQVFCYAFSPKGSIDTELRARVEKALGCPVPADYSTRLVRNVAPNKEMICISFKLWPELVLSSRETDEDSKKTESFEPDEPDSKRQKITND</sequence>
<feature type="binding site" evidence="11">
    <location>
        <begin position="316"/>
        <end position="317"/>
    </location>
    <ligand>
        <name>S-adenosyl-L-methionine</name>
        <dbReference type="ChEBI" id="CHEBI:59789"/>
    </ligand>
</feature>
<dbReference type="EC" id="2.1.1.228" evidence="11"/>
<dbReference type="GO" id="GO:0070901">
    <property type="term" value="P:mitochondrial tRNA methylation"/>
    <property type="evidence" value="ECO:0007669"/>
    <property type="project" value="TreeGrafter"/>
</dbReference>
<dbReference type="InterPro" id="IPR056744">
    <property type="entry name" value="TRM5/TYW2-like_N"/>
</dbReference>
<dbReference type="GO" id="GO:0005759">
    <property type="term" value="C:mitochondrial matrix"/>
    <property type="evidence" value="ECO:0007669"/>
    <property type="project" value="UniProtKB-SubCell"/>
</dbReference>
<keyword evidence="4 11" id="KW-0808">Transferase</keyword>
<dbReference type="CDD" id="cd02440">
    <property type="entry name" value="AdoMet_MTases"/>
    <property type="match status" value="1"/>
</dbReference>
<dbReference type="Proteomes" id="UP000762676">
    <property type="component" value="Unassembled WGS sequence"/>
</dbReference>
<evidence type="ECO:0000256" key="11">
    <source>
        <dbReference type="HAMAP-Rule" id="MF_03152"/>
    </source>
</evidence>
<dbReference type="Gene3D" id="3.40.50.150">
    <property type="entry name" value="Vaccinia Virus protein VP39"/>
    <property type="match status" value="1"/>
</dbReference>
<evidence type="ECO:0000256" key="1">
    <source>
        <dbReference type="ARBA" id="ARBA00009775"/>
    </source>
</evidence>
<evidence type="ECO:0000313" key="15">
    <source>
        <dbReference type="Proteomes" id="UP000762676"/>
    </source>
</evidence>
<evidence type="ECO:0000256" key="5">
    <source>
        <dbReference type="ARBA" id="ARBA00022691"/>
    </source>
</evidence>
<dbReference type="GO" id="GO:0005634">
    <property type="term" value="C:nucleus"/>
    <property type="evidence" value="ECO:0007669"/>
    <property type="project" value="UniProtKB-SubCell"/>
</dbReference>
<feature type="binding site" evidence="11">
    <location>
        <position position="411"/>
    </location>
    <ligand>
        <name>S-adenosyl-L-methionine</name>
        <dbReference type="ChEBI" id="CHEBI:59789"/>
    </ligand>
</feature>